<dbReference type="GO" id="GO:0016787">
    <property type="term" value="F:hydrolase activity"/>
    <property type="evidence" value="ECO:0007669"/>
    <property type="project" value="UniProtKB-KW"/>
</dbReference>
<reference evidence="4" key="2">
    <citation type="submission" date="2021-04" db="EMBL/GenBank/DDBJ databases">
        <authorList>
            <person name="Gilroy R."/>
        </authorList>
    </citation>
    <scope>NUCLEOTIDE SEQUENCE</scope>
    <source>
        <strain evidence="4">4376</strain>
    </source>
</reference>
<dbReference type="InterPro" id="IPR013595">
    <property type="entry name" value="Pept_S33_TAP-like_C"/>
</dbReference>
<sequence>MTRKLAGKTSSRSVGVLAITTALVGSALTALSAPTASAQDQLTWGACPAGVFMAPDAVCAEFQVPKDYANPAGEQITLTMSKIPAVGQSKGVIAGNPGGPGGEALGMFAGNTGEDEFIDSRVSLPDNVRRNYDQIAVEPRGLAFGEPLTCDIAGFPTTALQLPVPGWTRDLCNIAHPGLIDTVTTENTARDLNEARKVLGQDKVNLYGLSYGGLLMGTYATLFPQHTGKTLMDSSASPDMQWFDLGAERNQARHDSLEAMFQWIADHNDEYGLGTTPLQVYQRWAQRINEETGVAAAVTPPPAQLGDLPAGLQQQAGVALPAVNSALPPMWRLYSAFSTLVSLAPGATATAPTYQYTVGVGLYQQSSWPKVAELIRDGELDEPTPELPEDEEILEDIAKQSLTYGPVERAIICNENKNPVRPEKILPNTVDTWTGGDQIGINEDAFTSGQLCAGWPLPTPAMALSGEGLETKPLHVGFTNDSAVTPRGASDMQRAMGGELVLVEGHSHGVIVNDRDAVADKVNSYFGV</sequence>
<comment type="caution">
    <text evidence="4">The sequence shown here is derived from an EMBL/GenBank/DDBJ whole genome shotgun (WGS) entry which is preliminary data.</text>
</comment>
<dbReference type="InterPro" id="IPR029058">
    <property type="entry name" value="AB_hydrolase_fold"/>
</dbReference>
<accession>A0A9D1UR99</accession>
<dbReference type="Pfam" id="PF08386">
    <property type="entry name" value="Abhydrolase_4"/>
    <property type="match status" value="1"/>
</dbReference>
<dbReference type="Gene3D" id="3.40.50.1820">
    <property type="entry name" value="alpha/beta hydrolase"/>
    <property type="match status" value="1"/>
</dbReference>
<name>A0A9D1UR99_9CORY</name>
<gene>
    <name evidence="4" type="ORF">H9867_09780</name>
</gene>
<dbReference type="Pfam" id="PF00561">
    <property type="entry name" value="Abhydrolase_1"/>
    <property type="match status" value="1"/>
</dbReference>
<organism evidence="4 5">
    <name type="scientific">Candidatus Corynebacterium gallistercoris</name>
    <dbReference type="NCBI Taxonomy" id="2838530"/>
    <lineage>
        <taxon>Bacteria</taxon>
        <taxon>Bacillati</taxon>
        <taxon>Actinomycetota</taxon>
        <taxon>Actinomycetes</taxon>
        <taxon>Mycobacteriales</taxon>
        <taxon>Corynebacteriaceae</taxon>
        <taxon>Corynebacterium</taxon>
    </lineage>
</organism>
<evidence type="ECO:0000259" key="2">
    <source>
        <dbReference type="Pfam" id="PF00561"/>
    </source>
</evidence>
<keyword evidence="1" id="KW-0732">Signal</keyword>
<dbReference type="Proteomes" id="UP000824189">
    <property type="component" value="Unassembled WGS sequence"/>
</dbReference>
<dbReference type="SUPFAM" id="SSF53474">
    <property type="entry name" value="alpha/beta-Hydrolases"/>
    <property type="match status" value="1"/>
</dbReference>
<evidence type="ECO:0000313" key="5">
    <source>
        <dbReference type="Proteomes" id="UP000824189"/>
    </source>
</evidence>
<reference evidence="4" key="1">
    <citation type="journal article" date="2021" name="PeerJ">
        <title>Extensive microbial diversity within the chicken gut microbiome revealed by metagenomics and culture.</title>
        <authorList>
            <person name="Gilroy R."/>
            <person name="Ravi A."/>
            <person name="Getino M."/>
            <person name="Pursley I."/>
            <person name="Horton D.L."/>
            <person name="Alikhan N.F."/>
            <person name="Baker D."/>
            <person name="Gharbi K."/>
            <person name="Hall N."/>
            <person name="Watson M."/>
            <person name="Adriaenssens E.M."/>
            <person name="Foster-Nyarko E."/>
            <person name="Jarju S."/>
            <person name="Secka A."/>
            <person name="Antonio M."/>
            <person name="Oren A."/>
            <person name="Chaudhuri R.R."/>
            <person name="La Ragione R."/>
            <person name="Hildebrand F."/>
            <person name="Pallen M.J."/>
        </authorList>
    </citation>
    <scope>NUCLEOTIDE SEQUENCE</scope>
    <source>
        <strain evidence="4">4376</strain>
    </source>
</reference>
<feature type="chain" id="PRO_5039366784" evidence="1">
    <location>
        <begin position="39"/>
        <end position="528"/>
    </location>
</feature>
<protein>
    <submittedName>
        <fullName evidence="4">Alpha/beta hydrolase</fullName>
    </submittedName>
</protein>
<feature type="domain" description="AB hydrolase-1" evidence="2">
    <location>
        <begin position="124"/>
        <end position="245"/>
    </location>
</feature>
<feature type="domain" description="Peptidase S33 tripeptidyl aminopeptidase-like C-terminal" evidence="3">
    <location>
        <begin position="445"/>
        <end position="526"/>
    </location>
</feature>
<evidence type="ECO:0000259" key="3">
    <source>
        <dbReference type="Pfam" id="PF08386"/>
    </source>
</evidence>
<proteinExistence type="predicted"/>
<feature type="signal peptide" evidence="1">
    <location>
        <begin position="1"/>
        <end position="38"/>
    </location>
</feature>
<keyword evidence="4" id="KW-0378">Hydrolase</keyword>
<evidence type="ECO:0000313" key="4">
    <source>
        <dbReference type="EMBL" id="HIW96748.1"/>
    </source>
</evidence>
<dbReference type="AlphaFoldDB" id="A0A9D1UR99"/>
<dbReference type="EMBL" id="DXFZ01000115">
    <property type="protein sequence ID" value="HIW96748.1"/>
    <property type="molecule type" value="Genomic_DNA"/>
</dbReference>
<dbReference type="InterPro" id="IPR000073">
    <property type="entry name" value="AB_hydrolase_1"/>
</dbReference>
<evidence type="ECO:0000256" key="1">
    <source>
        <dbReference type="SAM" id="SignalP"/>
    </source>
</evidence>